<feature type="DNA-binding region" description="H-T-H motif" evidence="4">
    <location>
        <begin position="32"/>
        <end position="51"/>
    </location>
</feature>
<protein>
    <submittedName>
        <fullName evidence="6">HTH-type transcriptional regulator AcrR</fullName>
    </submittedName>
</protein>
<comment type="caution">
    <text evidence="6">The sequence shown here is derived from an EMBL/GenBank/DDBJ whole genome shotgun (WGS) entry which is preliminary data.</text>
</comment>
<name>A0A833PF08_ACIBZ</name>
<keyword evidence="1" id="KW-0805">Transcription regulation</keyword>
<dbReference type="InterPro" id="IPR001647">
    <property type="entry name" value="HTH_TetR"/>
</dbReference>
<dbReference type="PROSITE" id="PS50977">
    <property type="entry name" value="HTH_TETR_2"/>
    <property type="match status" value="1"/>
</dbReference>
<evidence type="ECO:0000313" key="7">
    <source>
        <dbReference type="Proteomes" id="UP000490535"/>
    </source>
</evidence>
<feature type="domain" description="HTH tetR-type" evidence="5">
    <location>
        <begin position="9"/>
        <end position="69"/>
    </location>
</feature>
<sequence>MRYQSGYKAEKRKQLLEISGQLAKKNGFAATGIDSFMKAAGVTSGAFYSHFSSKHDLFKALVENELKDSIKKWEDNPYDQADQWLEFELNRYLTLSHVEHADRGCVLPALATEISRTDQETKQLYQKELQRGHTLFSKHLGSEEKAWAVLCQLVGAILMARSIADEAIKLVILESSKKAIQAMLQITA</sequence>
<gene>
    <name evidence="6" type="primary">acrR_2</name>
    <name evidence="6" type="ORF">GAK29_02116</name>
</gene>
<evidence type="ECO:0000256" key="2">
    <source>
        <dbReference type="ARBA" id="ARBA00023125"/>
    </source>
</evidence>
<dbReference type="Gene3D" id="1.10.10.60">
    <property type="entry name" value="Homeodomain-like"/>
    <property type="match status" value="1"/>
</dbReference>
<keyword evidence="3" id="KW-0804">Transcription</keyword>
<dbReference type="Gene3D" id="1.10.357.10">
    <property type="entry name" value="Tetracycline Repressor, domain 2"/>
    <property type="match status" value="1"/>
</dbReference>
<accession>A0A833PF08</accession>
<evidence type="ECO:0000256" key="1">
    <source>
        <dbReference type="ARBA" id="ARBA00023015"/>
    </source>
</evidence>
<dbReference type="SUPFAM" id="SSF48498">
    <property type="entry name" value="Tetracyclin repressor-like, C-terminal domain"/>
    <property type="match status" value="1"/>
</dbReference>
<organism evidence="6 7">
    <name type="scientific">Acinetobacter bereziniae</name>
    <name type="common">Acinetobacter genomosp. 10</name>
    <dbReference type="NCBI Taxonomy" id="106648"/>
    <lineage>
        <taxon>Bacteria</taxon>
        <taxon>Pseudomonadati</taxon>
        <taxon>Pseudomonadota</taxon>
        <taxon>Gammaproteobacteria</taxon>
        <taxon>Moraxellales</taxon>
        <taxon>Moraxellaceae</taxon>
        <taxon>Acinetobacter</taxon>
    </lineage>
</organism>
<reference evidence="7" key="1">
    <citation type="journal article" date="2020" name="MBio">
        <title>Horizontal gene transfer to a defensive symbiont with a reduced genome amongst a multipartite beetle microbiome.</title>
        <authorList>
            <person name="Waterworth S.C."/>
            <person name="Florez L.V."/>
            <person name="Rees E.R."/>
            <person name="Hertweck C."/>
            <person name="Kaltenpoth M."/>
            <person name="Kwan J.C."/>
        </authorList>
    </citation>
    <scope>NUCLEOTIDE SEQUENCE [LARGE SCALE GENOMIC DNA]</scope>
</reference>
<evidence type="ECO:0000256" key="3">
    <source>
        <dbReference type="ARBA" id="ARBA00023163"/>
    </source>
</evidence>
<dbReference type="EMBL" id="WNDP01000045">
    <property type="protein sequence ID" value="KAF1025168.1"/>
    <property type="molecule type" value="Genomic_DNA"/>
</dbReference>
<dbReference type="AlphaFoldDB" id="A0A833PF08"/>
<dbReference type="GO" id="GO:0003677">
    <property type="term" value="F:DNA binding"/>
    <property type="evidence" value="ECO:0007669"/>
    <property type="project" value="UniProtKB-UniRule"/>
</dbReference>
<dbReference type="Pfam" id="PF00440">
    <property type="entry name" value="TetR_N"/>
    <property type="match status" value="1"/>
</dbReference>
<proteinExistence type="predicted"/>
<dbReference type="InterPro" id="IPR036271">
    <property type="entry name" value="Tet_transcr_reg_TetR-rel_C_sf"/>
</dbReference>
<dbReference type="Proteomes" id="UP000490535">
    <property type="component" value="Unassembled WGS sequence"/>
</dbReference>
<dbReference type="PRINTS" id="PR00455">
    <property type="entry name" value="HTHTETR"/>
</dbReference>
<evidence type="ECO:0000256" key="4">
    <source>
        <dbReference type="PROSITE-ProRule" id="PRU00335"/>
    </source>
</evidence>
<dbReference type="SUPFAM" id="SSF46689">
    <property type="entry name" value="Homeodomain-like"/>
    <property type="match status" value="1"/>
</dbReference>
<dbReference type="InterPro" id="IPR009057">
    <property type="entry name" value="Homeodomain-like_sf"/>
</dbReference>
<dbReference type="PANTHER" id="PTHR47506">
    <property type="entry name" value="TRANSCRIPTIONAL REGULATORY PROTEIN"/>
    <property type="match status" value="1"/>
</dbReference>
<keyword evidence="2 4" id="KW-0238">DNA-binding</keyword>
<dbReference type="PANTHER" id="PTHR47506:SF7">
    <property type="entry name" value="TRANSCRIPTIONAL REGULATORY PROTEIN"/>
    <property type="match status" value="1"/>
</dbReference>
<evidence type="ECO:0000313" key="6">
    <source>
        <dbReference type="EMBL" id="KAF1025168.1"/>
    </source>
</evidence>
<evidence type="ECO:0000259" key="5">
    <source>
        <dbReference type="PROSITE" id="PS50977"/>
    </source>
</evidence>